<dbReference type="InterPro" id="IPR012340">
    <property type="entry name" value="NA-bd_OB-fold"/>
</dbReference>
<name>A0ABU6XMQ8_9FABA</name>
<accession>A0ABU6XMQ8</accession>
<dbReference type="Gene3D" id="2.40.50.140">
    <property type="entry name" value="Nucleic acid-binding proteins"/>
    <property type="match status" value="1"/>
</dbReference>
<feature type="compositionally biased region" description="Polar residues" evidence="1">
    <location>
        <begin position="1"/>
        <end position="15"/>
    </location>
</feature>
<sequence length="96" mass="10682">MAQGDVASQQITQIEEQPDHSVGDELEGGACPLNSIEEVLNMTVESECWILARIVSGVCDWRCLACNNCPKKVTEVKNGYQCRKCFRILTDPPVRL</sequence>
<evidence type="ECO:0000313" key="2">
    <source>
        <dbReference type="EMBL" id="MED6199312.1"/>
    </source>
</evidence>
<proteinExistence type="predicted"/>
<feature type="region of interest" description="Disordered" evidence="1">
    <location>
        <begin position="1"/>
        <end position="29"/>
    </location>
</feature>
<evidence type="ECO:0000313" key="3">
    <source>
        <dbReference type="Proteomes" id="UP001341840"/>
    </source>
</evidence>
<keyword evidence="3" id="KW-1185">Reference proteome</keyword>
<evidence type="ECO:0000256" key="1">
    <source>
        <dbReference type="SAM" id="MobiDB-lite"/>
    </source>
</evidence>
<gene>
    <name evidence="2" type="ORF">PIB30_074811</name>
</gene>
<dbReference type="Proteomes" id="UP001341840">
    <property type="component" value="Unassembled WGS sequence"/>
</dbReference>
<dbReference type="EMBL" id="JASCZI010212387">
    <property type="protein sequence ID" value="MED6199312.1"/>
    <property type="molecule type" value="Genomic_DNA"/>
</dbReference>
<protein>
    <submittedName>
        <fullName evidence="2">Uncharacterized protein</fullName>
    </submittedName>
</protein>
<reference evidence="2 3" key="1">
    <citation type="journal article" date="2023" name="Plants (Basel)">
        <title>Bridging the Gap: Combining Genomics and Transcriptomics Approaches to Understand Stylosanthes scabra, an Orphan Legume from the Brazilian Caatinga.</title>
        <authorList>
            <person name="Ferreira-Neto J.R.C."/>
            <person name="da Silva M.D."/>
            <person name="Binneck E."/>
            <person name="de Melo N.F."/>
            <person name="da Silva R.H."/>
            <person name="de Melo A.L.T.M."/>
            <person name="Pandolfi V."/>
            <person name="Bustamante F.O."/>
            <person name="Brasileiro-Vidal A.C."/>
            <person name="Benko-Iseppon A.M."/>
        </authorList>
    </citation>
    <scope>NUCLEOTIDE SEQUENCE [LARGE SCALE GENOMIC DNA]</scope>
    <source>
        <tissue evidence="2">Leaves</tissue>
    </source>
</reference>
<organism evidence="2 3">
    <name type="scientific">Stylosanthes scabra</name>
    <dbReference type="NCBI Taxonomy" id="79078"/>
    <lineage>
        <taxon>Eukaryota</taxon>
        <taxon>Viridiplantae</taxon>
        <taxon>Streptophyta</taxon>
        <taxon>Embryophyta</taxon>
        <taxon>Tracheophyta</taxon>
        <taxon>Spermatophyta</taxon>
        <taxon>Magnoliopsida</taxon>
        <taxon>eudicotyledons</taxon>
        <taxon>Gunneridae</taxon>
        <taxon>Pentapetalae</taxon>
        <taxon>rosids</taxon>
        <taxon>fabids</taxon>
        <taxon>Fabales</taxon>
        <taxon>Fabaceae</taxon>
        <taxon>Papilionoideae</taxon>
        <taxon>50 kb inversion clade</taxon>
        <taxon>dalbergioids sensu lato</taxon>
        <taxon>Dalbergieae</taxon>
        <taxon>Pterocarpus clade</taxon>
        <taxon>Stylosanthes</taxon>
    </lineage>
</organism>
<comment type="caution">
    <text evidence="2">The sequence shown here is derived from an EMBL/GenBank/DDBJ whole genome shotgun (WGS) entry which is preliminary data.</text>
</comment>